<dbReference type="Gene3D" id="1.10.579.10">
    <property type="entry name" value="DNA Cyclobutane Dipyrimidine Photolyase, subunit A, domain 3"/>
    <property type="match status" value="1"/>
</dbReference>
<feature type="binding site" evidence="3">
    <location>
        <position position="120"/>
    </location>
    <ligand>
        <name>FAD</name>
        <dbReference type="ChEBI" id="CHEBI:57692"/>
    </ligand>
</feature>
<comment type="cofactor">
    <cofactor evidence="3">
        <name>FAD</name>
        <dbReference type="ChEBI" id="CHEBI:57692"/>
    </cofactor>
    <text evidence="3">Binds 1 FAD per subunit.</text>
</comment>
<feature type="binding site" evidence="3">
    <location>
        <position position="73"/>
    </location>
    <ligand>
        <name>FAD</name>
        <dbReference type="ChEBI" id="CHEBI:57692"/>
    </ligand>
</feature>
<dbReference type="InterPro" id="IPR002081">
    <property type="entry name" value="Cryptochrome/DNA_photolyase_1"/>
</dbReference>
<evidence type="ECO:0000256" key="3">
    <source>
        <dbReference type="PIRSR" id="PIRSR602081-1"/>
    </source>
</evidence>
<keyword evidence="1 3" id="KW-0285">Flavoprotein</keyword>
<protein>
    <submittedName>
        <fullName evidence="6">Deoxyribodipyrimidine photolyase</fullName>
    </submittedName>
</protein>
<evidence type="ECO:0000256" key="1">
    <source>
        <dbReference type="ARBA" id="ARBA00022630"/>
    </source>
</evidence>
<keyword evidence="2 3" id="KW-0274">FAD</keyword>
<dbReference type="GO" id="GO:0071949">
    <property type="term" value="F:FAD binding"/>
    <property type="evidence" value="ECO:0007669"/>
    <property type="project" value="TreeGrafter"/>
</dbReference>
<feature type="site" description="Electron transfer via tryptophanyl radical" evidence="4">
    <location>
        <position position="200"/>
    </location>
</feature>
<dbReference type="OrthoDB" id="9772484at2"/>
<dbReference type="Proteomes" id="UP000297472">
    <property type="component" value="Unassembled WGS sequence"/>
</dbReference>
<gene>
    <name evidence="6" type="ORF">E3T49_11915</name>
</gene>
<sequence>MIATGPGPFLHPVRPGRSLKSGVLIALNDGPADAVVARHLPHLVDDEVRPSPGIRGGQTSADRALAGFSVAGYAARRSQVLPESARGASRLSPYIRHSLLPLGRVWEHVGGGPARDTRKFRDELLWQEYARHLYARVGGALHRNLRFAAPWAGEFEPEAWPQRMRCIESVVSELETDGWLVNQTRMWLASQYTVRSGAGWHAGQEEFYRHLLDGSRAANLLGWQWTVGAGTGSPYGFARWQVEKRAPQLCRDCPLARACPIQEFPASAAVPPVTDAPANLTRDPQLSITRGPADVVRHRAARSVLLTVDSLGDADPALIAHPALPVVFVFDEPALERLRLSSKRLIFTVETLQDLARRREVVVHLGDPRVIVPGLDAAVTSAPVPSFARYAEGAAELHPWPWLVEPHSGSVASFSAWRRASAGVRAADESEDMARLDGL</sequence>
<dbReference type="PANTHER" id="PTHR11455:SF9">
    <property type="entry name" value="CRYPTOCHROME CIRCADIAN CLOCK 5 ISOFORM X1"/>
    <property type="match status" value="1"/>
</dbReference>
<dbReference type="AlphaFoldDB" id="A0A4Y8JTI4"/>
<feature type="site" description="Electron transfer via tryptophanyl radical" evidence="4">
    <location>
        <position position="151"/>
    </location>
</feature>
<keyword evidence="6" id="KW-0456">Lyase</keyword>
<dbReference type="GO" id="GO:0003904">
    <property type="term" value="F:deoxyribodipyrimidine photo-lyase activity"/>
    <property type="evidence" value="ECO:0007669"/>
    <property type="project" value="TreeGrafter"/>
</dbReference>
<dbReference type="PANTHER" id="PTHR11455">
    <property type="entry name" value="CRYPTOCHROME"/>
    <property type="match status" value="1"/>
</dbReference>
<accession>A0A4Y8JTI4</accession>
<evidence type="ECO:0000256" key="2">
    <source>
        <dbReference type="ARBA" id="ARBA00022827"/>
    </source>
</evidence>
<dbReference type="Gene3D" id="1.25.40.80">
    <property type="match status" value="1"/>
</dbReference>
<dbReference type="EMBL" id="SOHA01000035">
    <property type="protein sequence ID" value="TFD28371.1"/>
    <property type="molecule type" value="Genomic_DNA"/>
</dbReference>
<dbReference type="GO" id="GO:0003677">
    <property type="term" value="F:DNA binding"/>
    <property type="evidence" value="ECO:0007669"/>
    <property type="project" value="TreeGrafter"/>
</dbReference>
<evidence type="ECO:0000259" key="5">
    <source>
        <dbReference type="Pfam" id="PF03441"/>
    </source>
</evidence>
<feature type="site" description="Electron transfer via tryptophanyl radical" evidence="4">
    <location>
        <position position="223"/>
    </location>
</feature>
<feature type="domain" description="Cryptochrome/DNA photolyase FAD-binding" evidence="5">
    <location>
        <begin position="121"/>
        <end position="232"/>
    </location>
</feature>
<evidence type="ECO:0000256" key="4">
    <source>
        <dbReference type="PIRSR" id="PIRSR602081-2"/>
    </source>
</evidence>
<keyword evidence="7" id="KW-1185">Reference proteome</keyword>
<proteinExistence type="predicted"/>
<reference evidence="6 7" key="1">
    <citation type="submission" date="2019-03" db="EMBL/GenBank/DDBJ databases">
        <title>Genomics of glacier-inhabiting Cryobacterium strains.</title>
        <authorList>
            <person name="Liu Q."/>
            <person name="Xin Y.-H."/>
        </authorList>
    </citation>
    <scope>NUCLEOTIDE SEQUENCE [LARGE SCALE GENOMIC DNA]</scope>
    <source>
        <strain evidence="6 7">TMT1-51</strain>
    </source>
</reference>
<comment type="caution">
    <text evidence="6">The sequence shown here is derived from an EMBL/GenBank/DDBJ whole genome shotgun (WGS) entry which is preliminary data.</text>
</comment>
<dbReference type="InterPro" id="IPR036134">
    <property type="entry name" value="Crypto/Photolyase_FAD-like_sf"/>
</dbReference>
<organism evidence="6 7">
    <name type="scientific">Cryobacterium cryoconiti</name>
    <dbReference type="NCBI Taxonomy" id="1259239"/>
    <lineage>
        <taxon>Bacteria</taxon>
        <taxon>Bacillati</taxon>
        <taxon>Actinomycetota</taxon>
        <taxon>Actinomycetes</taxon>
        <taxon>Micrococcales</taxon>
        <taxon>Microbacteriaceae</taxon>
        <taxon>Cryobacterium</taxon>
    </lineage>
</organism>
<evidence type="ECO:0000313" key="6">
    <source>
        <dbReference type="EMBL" id="TFD28371.1"/>
    </source>
</evidence>
<dbReference type="Pfam" id="PF03441">
    <property type="entry name" value="FAD_binding_7"/>
    <property type="match status" value="1"/>
</dbReference>
<evidence type="ECO:0000313" key="7">
    <source>
        <dbReference type="Proteomes" id="UP000297472"/>
    </source>
</evidence>
<name>A0A4Y8JTI4_9MICO</name>
<dbReference type="InterPro" id="IPR005101">
    <property type="entry name" value="Cryptochr/Photolyase_FAD-bd"/>
</dbReference>
<dbReference type="SUPFAM" id="SSF48173">
    <property type="entry name" value="Cryptochrome/photolyase FAD-binding domain"/>
    <property type="match status" value="1"/>
</dbReference>